<sequence length="137" mass="15391">MDFRETDEAFIPSVASKRNHIPRKSLNYRTPEMLQEYKQLKSEYGNVDLISKNLDPSKMTNEEKEFLNKVIELAIKEAVENGMLTSVSEKEAREQIYGLMTGILTRNGHGAINIDVLGVLINGLINVIGFALVSDYG</sequence>
<evidence type="ECO:0000313" key="1">
    <source>
        <dbReference type="EMBL" id="EOH82603.1"/>
    </source>
</evidence>
<accession>R2PHB3</accession>
<proteinExistence type="predicted"/>
<gene>
    <name evidence="2" type="ORF">I590_01095</name>
    <name evidence="1" type="ORF">UAK_00840</name>
</gene>
<reference evidence="2 4" key="2">
    <citation type="submission" date="2013-03" db="EMBL/GenBank/DDBJ databases">
        <title>The Genome Sequence of Enterococcus raffinosus ATCC_49464 (PacBio/Illumina hybrid assembly).</title>
        <authorList>
            <consortium name="The Broad Institute Genomics Platform"/>
            <consortium name="The Broad Institute Genome Sequencing Center for Infectious Disease"/>
            <person name="Earl A."/>
            <person name="Russ C."/>
            <person name="Gilmore M."/>
            <person name="Surin D."/>
            <person name="Walker B."/>
            <person name="Young S."/>
            <person name="Zeng Q."/>
            <person name="Gargeya S."/>
            <person name="Fitzgerald M."/>
            <person name="Haas B."/>
            <person name="Abouelleil A."/>
            <person name="Allen A.W."/>
            <person name="Alvarado L."/>
            <person name="Arachchi H.M."/>
            <person name="Berlin A.M."/>
            <person name="Chapman S.B."/>
            <person name="Gainer-Dewar J."/>
            <person name="Goldberg J."/>
            <person name="Griggs A."/>
            <person name="Gujja S."/>
            <person name="Hansen M."/>
            <person name="Howarth C."/>
            <person name="Imamovic A."/>
            <person name="Ireland A."/>
            <person name="Larimer J."/>
            <person name="McCowan C."/>
            <person name="Murphy C."/>
            <person name="Pearson M."/>
            <person name="Poon T.W."/>
            <person name="Priest M."/>
            <person name="Roberts A."/>
            <person name="Saif S."/>
            <person name="Shea T."/>
            <person name="Sisk P."/>
            <person name="Sykes S."/>
            <person name="Wortman J."/>
            <person name="Nusbaum C."/>
            <person name="Birren B."/>
        </authorList>
    </citation>
    <scope>NUCLEOTIDE SEQUENCE [LARGE SCALE GENOMIC DNA]</scope>
    <source>
        <strain evidence="2 4">ATCC 49464</strain>
    </source>
</reference>
<evidence type="ECO:0000313" key="4">
    <source>
        <dbReference type="Proteomes" id="UP000014158"/>
    </source>
</evidence>
<keyword evidence="4" id="KW-1185">Reference proteome</keyword>
<dbReference type="Proteomes" id="UP000013877">
    <property type="component" value="Unassembled WGS sequence"/>
</dbReference>
<dbReference type="PATRIC" id="fig|1158602.3.peg.865"/>
<dbReference type="Proteomes" id="UP000014158">
    <property type="component" value="Unassembled WGS sequence"/>
</dbReference>
<protein>
    <submittedName>
        <fullName evidence="1">Uncharacterized protein</fullName>
    </submittedName>
</protein>
<evidence type="ECO:0000313" key="2">
    <source>
        <dbReference type="EMBL" id="EOT77559.1"/>
    </source>
</evidence>
<dbReference type="EMBL" id="ASWF01000002">
    <property type="protein sequence ID" value="EOT77559.1"/>
    <property type="molecule type" value="Genomic_DNA"/>
</dbReference>
<dbReference type="AlphaFoldDB" id="R2PHB3"/>
<evidence type="ECO:0000313" key="3">
    <source>
        <dbReference type="Proteomes" id="UP000013877"/>
    </source>
</evidence>
<reference evidence="1 3" key="1">
    <citation type="submission" date="2013-02" db="EMBL/GenBank/DDBJ databases">
        <title>The Genome Sequence of Enterococcus raffinosus ATCC_49464.</title>
        <authorList>
            <consortium name="The Broad Institute Genome Sequencing Platform"/>
            <consortium name="The Broad Institute Genome Sequencing Center for Infectious Disease"/>
            <person name="Earl A.M."/>
            <person name="Gilmore M.S."/>
            <person name="Lebreton F."/>
            <person name="Walker B."/>
            <person name="Young S.K."/>
            <person name="Zeng Q."/>
            <person name="Gargeya S."/>
            <person name="Fitzgerald M."/>
            <person name="Haas B."/>
            <person name="Abouelleil A."/>
            <person name="Alvarado L."/>
            <person name="Arachchi H.M."/>
            <person name="Berlin A.M."/>
            <person name="Chapman S.B."/>
            <person name="Dewar J."/>
            <person name="Goldberg J."/>
            <person name="Griggs A."/>
            <person name="Gujja S."/>
            <person name="Hansen M."/>
            <person name="Howarth C."/>
            <person name="Imamovic A."/>
            <person name="Larimer J."/>
            <person name="McCowan C."/>
            <person name="Murphy C."/>
            <person name="Neiman D."/>
            <person name="Pearson M."/>
            <person name="Priest M."/>
            <person name="Roberts A."/>
            <person name="Saif S."/>
            <person name="Shea T."/>
            <person name="Sisk P."/>
            <person name="Sykes S."/>
            <person name="Wortman J."/>
            <person name="Nusbaum C."/>
            <person name="Birren B."/>
        </authorList>
    </citation>
    <scope>NUCLEOTIDE SEQUENCE [LARGE SCALE GENOMIC DNA]</scope>
    <source>
        <strain evidence="1 3">ATCC 49464</strain>
    </source>
</reference>
<dbReference type="EMBL" id="AJAL01000001">
    <property type="protein sequence ID" value="EOH82603.1"/>
    <property type="molecule type" value="Genomic_DNA"/>
</dbReference>
<organism evidence="1 3">
    <name type="scientific">Enterococcus raffinosus ATCC 49464</name>
    <dbReference type="NCBI Taxonomy" id="1158602"/>
    <lineage>
        <taxon>Bacteria</taxon>
        <taxon>Bacillati</taxon>
        <taxon>Bacillota</taxon>
        <taxon>Bacilli</taxon>
        <taxon>Lactobacillales</taxon>
        <taxon>Enterococcaceae</taxon>
        <taxon>Enterococcus</taxon>
    </lineage>
</organism>
<comment type="caution">
    <text evidence="1">The sequence shown here is derived from an EMBL/GenBank/DDBJ whole genome shotgun (WGS) entry which is preliminary data.</text>
</comment>
<name>R2PHB3_9ENTE</name>
<dbReference type="HOGENOM" id="CLU_1862106_0_0_9"/>